<gene>
    <name evidence="5" type="ORF">DT076_06410</name>
</gene>
<proteinExistence type="predicted"/>
<dbReference type="AlphaFoldDB" id="A0A367YX47"/>
<dbReference type="EMBL" id="QOUI01000003">
    <property type="protein sequence ID" value="RCK70475.1"/>
    <property type="molecule type" value="Genomic_DNA"/>
</dbReference>
<dbReference type="GO" id="GO:0012505">
    <property type="term" value="C:endomembrane system"/>
    <property type="evidence" value="ECO:0007669"/>
    <property type="project" value="UniProtKB-ARBA"/>
</dbReference>
<name>A0A367YX47_9ACTN</name>
<evidence type="ECO:0000313" key="6">
    <source>
        <dbReference type="Proteomes" id="UP000252770"/>
    </source>
</evidence>
<dbReference type="Gene3D" id="1.10.3630.10">
    <property type="entry name" value="yeast vps74-n-term truncation variant domain like"/>
    <property type="match status" value="1"/>
</dbReference>
<keyword evidence="2" id="KW-0333">Golgi apparatus</keyword>
<dbReference type="InterPro" id="IPR008628">
    <property type="entry name" value="GPP34-like"/>
</dbReference>
<evidence type="ECO:0000313" key="5">
    <source>
        <dbReference type="EMBL" id="RCK70475.1"/>
    </source>
</evidence>
<protein>
    <submittedName>
        <fullName evidence="5">GPP34 family phosphoprotein</fullName>
    </submittedName>
</protein>
<comment type="subcellular location">
    <subcellularLocation>
        <location evidence="1">Golgi apparatus membrane</location>
        <topology evidence="1">Peripheral membrane protein</topology>
        <orientation evidence="1">Cytoplasmic side</orientation>
    </subcellularLocation>
</comment>
<dbReference type="GO" id="GO:0070273">
    <property type="term" value="F:phosphatidylinositol-4-phosphate binding"/>
    <property type="evidence" value="ECO:0007669"/>
    <property type="project" value="InterPro"/>
</dbReference>
<reference evidence="5 6" key="1">
    <citation type="submission" date="2018-07" db="EMBL/GenBank/DDBJ databases">
        <title>Desertimonas flava gen. nov. sp. nov.</title>
        <authorList>
            <person name="Liu S."/>
        </authorList>
    </citation>
    <scope>NUCLEOTIDE SEQUENCE [LARGE SCALE GENOMIC DNA]</scope>
    <source>
        <strain evidence="5 6">16Sb5-5</strain>
    </source>
</reference>
<keyword evidence="6" id="KW-1185">Reference proteome</keyword>
<sequence length="221" mass="23054">MAEDLLLLLFKPRSGTIAAEGTLYYALAGALLADLALDGRVRTSTRWSGAVEVAAVPGTEPDDELLRTAWRYVADRTRGVQTVLAAIGPTLRQPVLDRLVARGDVRQERRRALGLIPTTALLDGGTGRRDGLLADVRAVLVDGVEPAPRTAALTALVWAGGTLPELHPVIPWGAPVITRARELERGSWGAAAVGEAVTRTTIAVVTAVAATAVAQAASSGS</sequence>
<keyword evidence="3" id="KW-0446">Lipid-binding</keyword>
<comment type="caution">
    <text evidence="5">The sequence shown here is derived from an EMBL/GenBank/DDBJ whole genome shotgun (WGS) entry which is preliminary data.</text>
</comment>
<organism evidence="5 6">
    <name type="scientific">Desertihabitans brevis</name>
    <dbReference type="NCBI Taxonomy" id="2268447"/>
    <lineage>
        <taxon>Bacteria</taxon>
        <taxon>Bacillati</taxon>
        <taxon>Actinomycetota</taxon>
        <taxon>Actinomycetes</taxon>
        <taxon>Propionibacteriales</taxon>
        <taxon>Propionibacteriaceae</taxon>
        <taxon>Desertihabitans</taxon>
    </lineage>
</organism>
<evidence type="ECO:0000256" key="3">
    <source>
        <dbReference type="ARBA" id="ARBA00023121"/>
    </source>
</evidence>
<dbReference type="Pfam" id="PF05719">
    <property type="entry name" value="GPP34"/>
    <property type="match status" value="1"/>
</dbReference>
<evidence type="ECO:0000256" key="2">
    <source>
        <dbReference type="ARBA" id="ARBA00023034"/>
    </source>
</evidence>
<dbReference type="GO" id="GO:0005737">
    <property type="term" value="C:cytoplasm"/>
    <property type="evidence" value="ECO:0007669"/>
    <property type="project" value="UniProtKB-ARBA"/>
</dbReference>
<keyword evidence="4" id="KW-0472">Membrane</keyword>
<dbReference type="InterPro" id="IPR038261">
    <property type="entry name" value="GPP34-like_sf"/>
</dbReference>
<dbReference type="Proteomes" id="UP000252770">
    <property type="component" value="Unassembled WGS sequence"/>
</dbReference>
<evidence type="ECO:0000256" key="4">
    <source>
        <dbReference type="ARBA" id="ARBA00023136"/>
    </source>
</evidence>
<accession>A0A367YX47</accession>
<evidence type="ECO:0000256" key="1">
    <source>
        <dbReference type="ARBA" id="ARBA00004255"/>
    </source>
</evidence>